<feature type="transmembrane region" description="Helical" evidence="1">
    <location>
        <begin position="7"/>
        <end position="28"/>
    </location>
</feature>
<dbReference type="RefSeq" id="WP_065211309.1">
    <property type="nucleotide sequence ID" value="NZ_CP016179.1"/>
</dbReference>
<dbReference type="EMBL" id="CP016179">
    <property type="protein sequence ID" value="ANO35550.1"/>
    <property type="molecule type" value="Genomic_DNA"/>
</dbReference>
<protein>
    <submittedName>
        <fullName evidence="2">Uncharacterized protein</fullName>
    </submittedName>
</protein>
<reference evidence="2 3" key="1">
    <citation type="submission" date="2016-06" db="EMBL/GenBank/DDBJ databases">
        <title>Adaptive Radiation by Waves of Gene Transfer Leads to Fine-Scale Resource Partitioning in Marine Microbes.</title>
        <authorList>
            <person name="Hehemann J.-H."/>
            <person name="Arevalo P."/>
            <person name="Datta M.S."/>
            <person name="Yu X."/>
            <person name="Corzett C."/>
            <person name="Henschel A."/>
            <person name="Preheim S.P."/>
            <person name="Timberlake S."/>
            <person name="Alm E.J."/>
            <person name="Polz M.F."/>
        </authorList>
    </citation>
    <scope>NUCLEOTIDE SEQUENCE [LARGE SCALE GENOMIC DNA]</scope>
    <source>
        <strain evidence="2 3">FF50</strain>
        <plasmid evidence="2 3">unnamed1</plasmid>
    </source>
</reference>
<evidence type="ECO:0000256" key="1">
    <source>
        <dbReference type="SAM" id="Phobius"/>
    </source>
</evidence>
<dbReference type="AlphaFoldDB" id="A0AAN0XZK4"/>
<keyword evidence="2" id="KW-0614">Plasmid</keyword>
<name>A0AAN0XZK4_9VIBR</name>
<dbReference type="KEGG" id="vbr:A6E01_20270"/>
<proteinExistence type="predicted"/>
<feature type="transmembrane region" description="Helical" evidence="1">
    <location>
        <begin position="34"/>
        <end position="59"/>
    </location>
</feature>
<evidence type="ECO:0000313" key="2">
    <source>
        <dbReference type="EMBL" id="ANO35550.1"/>
    </source>
</evidence>
<keyword evidence="1" id="KW-0472">Membrane</keyword>
<accession>A0AAN0XZK4</accession>
<gene>
    <name evidence="2" type="ORF">A6E01_20270</name>
</gene>
<dbReference type="Proteomes" id="UP000092018">
    <property type="component" value="Plasmid unnamed1"/>
</dbReference>
<sequence>MNNVSGVVMGSIAIAISLLILGVGVEILGYQSFFISYAAVGVAMGGIIVHIATSVEMILSEDK</sequence>
<geneLocation type="plasmid" evidence="2 3">
    <name>unnamed1</name>
</geneLocation>
<keyword evidence="1" id="KW-1133">Transmembrane helix</keyword>
<evidence type="ECO:0000313" key="3">
    <source>
        <dbReference type="Proteomes" id="UP000092018"/>
    </source>
</evidence>
<organism evidence="2 3">
    <name type="scientific">Vibrio breoganii</name>
    <dbReference type="NCBI Taxonomy" id="553239"/>
    <lineage>
        <taxon>Bacteria</taxon>
        <taxon>Pseudomonadati</taxon>
        <taxon>Pseudomonadota</taxon>
        <taxon>Gammaproteobacteria</taxon>
        <taxon>Vibrionales</taxon>
        <taxon>Vibrionaceae</taxon>
        <taxon>Vibrio</taxon>
    </lineage>
</organism>
<keyword evidence="1" id="KW-0812">Transmembrane</keyword>